<dbReference type="InterPro" id="IPR027417">
    <property type="entry name" value="P-loop_NTPase"/>
</dbReference>
<dbReference type="SUPFAM" id="SSF55729">
    <property type="entry name" value="Acyl-CoA N-acyltransferases (Nat)"/>
    <property type="match status" value="1"/>
</dbReference>
<dbReference type="Pfam" id="PF08351">
    <property type="entry name" value="TmcA_N"/>
    <property type="match status" value="1"/>
</dbReference>
<dbReference type="PANTHER" id="PTHR10925">
    <property type="entry name" value="N-ACETYLTRANSFERASE 10"/>
    <property type="match status" value="1"/>
</dbReference>
<dbReference type="InterPro" id="IPR032672">
    <property type="entry name" value="TmcA/NAT10/Kre33"/>
</dbReference>
<dbReference type="InterPro" id="IPR007807">
    <property type="entry name" value="TcmA/NAT10_helicase"/>
</dbReference>
<dbReference type="InterPro" id="IPR038321">
    <property type="entry name" value="TmcA_C_sf"/>
</dbReference>
<keyword evidence="8" id="KW-1185">Reference proteome</keyword>
<keyword evidence="1" id="KW-0808">Transferase</keyword>
<dbReference type="CDD" id="cd04301">
    <property type="entry name" value="NAT_SF"/>
    <property type="match status" value="1"/>
</dbReference>
<evidence type="ECO:0000256" key="1">
    <source>
        <dbReference type="ARBA" id="ARBA00022679"/>
    </source>
</evidence>
<dbReference type="Gene3D" id="3.40.50.300">
    <property type="entry name" value="P-loop containing nucleotide triphosphate hydrolases"/>
    <property type="match status" value="1"/>
</dbReference>
<evidence type="ECO:0000259" key="6">
    <source>
        <dbReference type="PROSITE" id="PS51186"/>
    </source>
</evidence>
<dbReference type="PANTHER" id="PTHR10925:SF5">
    <property type="entry name" value="RNA CYTIDINE ACETYLTRANSFERASE"/>
    <property type="match status" value="1"/>
</dbReference>
<evidence type="ECO:0000256" key="5">
    <source>
        <dbReference type="ARBA" id="ARBA00023315"/>
    </source>
</evidence>
<evidence type="ECO:0000313" key="8">
    <source>
        <dbReference type="Proteomes" id="UP000598488"/>
    </source>
</evidence>
<comment type="caution">
    <text evidence="7">The sequence shown here is derived from an EMBL/GenBank/DDBJ whole genome shotgun (WGS) entry which is preliminary data.</text>
</comment>
<accession>A0ABS0Z7U0</accession>
<proteinExistence type="predicted"/>
<evidence type="ECO:0000256" key="3">
    <source>
        <dbReference type="ARBA" id="ARBA00022741"/>
    </source>
</evidence>
<name>A0ABS0Z7U0_9GAMM</name>
<dbReference type="Gene3D" id="3.40.50.11040">
    <property type="match status" value="1"/>
</dbReference>
<dbReference type="EMBL" id="JAEMUH010000003">
    <property type="protein sequence ID" value="MBJ7549732.1"/>
    <property type="molecule type" value="Genomic_DNA"/>
</dbReference>
<gene>
    <name evidence="7" type="ORF">JHD44_03490</name>
</gene>
<sequence>MAHRHCVISLSDWSSTLQQFEQRYGTFSDALVISHSTLPLTHVSQINFNTLKRQLGNSYSAVLLDLSKGINITALSIVAGTIRGGGVLALHLGEDWLIKADQELDRYLPWPLNSQDTTSVYKTIFWQALNQDSSPFQIEWPDSIQPLTYNTKCLTPEQEYFVDSVFLHPTTCHFLLAPRGRGKSFALAELIARAQSRGIKSACTASSKLNMTSLLDHYQDLTEVPLPFKAPDALLNDSEKYDLLVIDEAASLPLPVLESLIEKAESIVFSSTDYGYEGSGKGFAIRFQRLLENRKVSVLKHHFTHPIRWGVNDPLENWLAQLLFKEYQTNELSQAQPSQLCREDWLSYPTILDQAFSLLVNAHYQTSPENKRWMVDDPSVKTYCLYHEKRLIGVALVSVEGNLPNELSQAVMEGTRRPRGHLLPQSLLAHEGISEAAQYTYWRISRIAIASGYQRQGFGRRLLQLIEQDALENKAHFIATSFAATADVINFWRDYGLITVRLGTGKDQASGAYSLMMVKGLTPAMKSISQDWSNLFKKDWLDTLTLSLRELSPELILSINATFPMGENPHILKPSSKDVSDLAYFCNHHRPFDAIRPALLRYCLFLMSQHYLVPEQLNDRLLLGCAIGQNSDKDASKLGFSGKKEFYQQLKVAVSSHLSP</sequence>
<evidence type="ECO:0000313" key="7">
    <source>
        <dbReference type="EMBL" id="MBJ7549732.1"/>
    </source>
</evidence>
<keyword evidence="3" id="KW-0547">Nucleotide-binding</keyword>
<dbReference type="Pfam" id="PF13718">
    <property type="entry name" value="GNAT_acetyltr_2"/>
    <property type="match status" value="1"/>
</dbReference>
<protein>
    <submittedName>
        <fullName evidence="7">tRNA(Met) cytidine acetyltransferase</fullName>
    </submittedName>
</protein>
<dbReference type="Gene3D" id="3.40.630.30">
    <property type="match status" value="1"/>
</dbReference>
<keyword evidence="5" id="KW-0012">Acyltransferase</keyword>
<keyword evidence="4" id="KW-0067">ATP-binding</keyword>
<dbReference type="Pfam" id="PF05127">
    <property type="entry name" value="NAT10_TcmA_helicase"/>
    <property type="match status" value="1"/>
</dbReference>
<feature type="domain" description="N-acetyltransferase" evidence="6">
    <location>
        <begin position="330"/>
        <end position="522"/>
    </location>
</feature>
<dbReference type="InterPro" id="IPR016181">
    <property type="entry name" value="Acyl_CoA_acyltransferase"/>
</dbReference>
<dbReference type="RefSeq" id="WP_199461144.1">
    <property type="nucleotide sequence ID" value="NZ_JAEMUH010000003.1"/>
</dbReference>
<dbReference type="SUPFAM" id="SSF52540">
    <property type="entry name" value="P-loop containing nucleoside triphosphate hydrolases"/>
    <property type="match status" value="1"/>
</dbReference>
<organism evidence="7 8">
    <name type="scientific">Marinomonas ostreistagni</name>
    <dbReference type="NCBI Taxonomy" id="359209"/>
    <lineage>
        <taxon>Bacteria</taxon>
        <taxon>Pseudomonadati</taxon>
        <taxon>Pseudomonadota</taxon>
        <taxon>Gammaproteobacteria</taxon>
        <taxon>Oceanospirillales</taxon>
        <taxon>Oceanospirillaceae</taxon>
        <taxon>Marinomonas</taxon>
    </lineage>
</organism>
<dbReference type="Proteomes" id="UP000598488">
    <property type="component" value="Unassembled WGS sequence"/>
</dbReference>
<reference evidence="7 8" key="1">
    <citation type="submission" date="2020-12" db="EMBL/GenBank/DDBJ databases">
        <title>Comparative genome analysis of fungal antagonists Marinomonas ostreistagni 398 and M. spartinae 468.</title>
        <authorList>
            <person name="Fields J.L."/>
            <person name="Mavrodi O.V."/>
            <person name="Biber P.D."/>
            <person name="Indest K.J."/>
            <person name="Mavrodi D.V."/>
        </authorList>
    </citation>
    <scope>NUCLEOTIDE SEQUENCE [LARGE SCALE GENOMIC DNA]</scope>
    <source>
        <strain evidence="7 8">USM7</strain>
    </source>
</reference>
<dbReference type="InterPro" id="IPR000182">
    <property type="entry name" value="GNAT_dom"/>
</dbReference>
<dbReference type="Gene3D" id="1.20.120.890">
    <property type="entry name" value="tRNA(Met) cytidine acetyltransferase, tail domain"/>
    <property type="match status" value="1"/>
</dbReference>
<evidence type="ECO:0000256" key="2">
    <source>
        <dbReference type="ARBA" id="ARBA00022694"/>
    </source>
</evidence>
<dbReference type="InterPro" id="IPR013562">
    <property type="entry name" value="TmcA/NAT10_N"/>
</dbReference>
<dbReference type="PROSITE" id="PS51186">
    <property type="entry name" value="GNAT"/>
    <property type="match status" value="1"/>
</dbReference>
<keyword evidence="2" id="KW-0819">tRNA processing</keyword>
<evidence type="ECO:0000256" key="4">
    <source>
        <dbReference type="ARBA" id="ARBA00022840"/>
    </source>
</evidence>